<dbReference type="InterPro" id="IPR008271">
    <property type="entry name" value="Ser/Thr_kinase_AS"/>
</dbReference>
<dbReference type="PROSITE" id="PS00108">
    <property type="entry name" value="PROTEIN_KINASE_ST"/>
    <property type="match status" value="1"/>
</dbReference>
<feature type="compositionally biased region" description="Low complexity" evidence="8">
    <location>
        <begin position="324"/>
        <end position="343"/>
    </location>
</feature>
<evidence type="ECO:0000259" key="10">
    <source>
        <dbReference type="PROSITE" id="PS50011"/>
    </source>
</evidence>
<comment type="caution">
    <text evidence="11">The sequence shown here is derived from an EMBL/GenBank/DDBJ whole genome shotgun (WGS) entry which is preliminary data.</text>
</comment>
<feature type="compositionally biased region" description="Low complexity" evidence="8">
    <location>
        <begin position="378"/>
        <end position="393"/>
    </location>
</feature>
<reference evidence="11 12" key="1">
    <citation type="submission" date="2024-09" db="EMBL/GenBank/DDBJ databases">
        <authorList>
            <person name="Sun Q."/>
            <person name="Mori K."/>
        </authorList>
    </citation>
    <scope>NUCLEOTIDE SEQUENCE [LARGE SCALE GENOMIC DNA]</scope>
    <source>
        <strain evidence="11 12">CCM 7957</strain>
    </source>
</reference>
<dbReference type="EC" id="2.7.11.1" evidence="1"/>
<dbReference type="Proteomes" id="UP001589783">
    <property type="component" value="Unassembled WGS sequence"/>
</dbReference>
<dbReference type="RefSeq" id="WP_382363329.1">
    <property type="nucleotide sequence ID" value="NZ_JBHLWV010000019.1"/>
</dbReference>
<protein>
    <recommendedName>
        <fullName evidence="1">non-specific serine/threonine protein kinase</fullName>
        <ecNumber evidence="1">2.7.11.1</ecNumber>
    </recommendedName>
</protein>
<gene>
    <name evidence="11" type="ORF">ACFFJD_09150</name>
</gene>
<evidence type="ECO:0000313" key="11">
    <source>
        <dbReference type="EMBL" id="MFC0315016.1"/>
    </source>
</evidence>
<keyword evidence="9" id="KW-0812">Transmembrane</keyword>
<feature type="region of interest" description="Disordered" evidence="8">
    <location>
        <begin position="378"/>
        <end position="397"/>
    </location>
</feature>
<evidence type="ECO:0000256" key="8">
    <source>
        <dbReference type="SAM" id="MobiDB-lite"/>
    </source>
</evidence>
<keyword evidence="3" id="KW-0808">Transferase</keyword>
<dbReference type="InterPro" id="IPR011009">
    <property type="entry name" value="Kinase-like_dom_sf"/>
</dbReference>
<dbReference type="PANTHER" id="PTHR43289">
    <property type="entry name" value="MITOGEN-ACTIVATED PROTEIN KINASE KINASE KINASE 20-RELATED"/>
    <property type="match status" value="1"/>
</dbReference>
<keyword evidence="6 7" id="KW-0067">ATP-binding</keyword>
<evidence type="ECO:0000256" key="7">
    <source>
        <dbReference type="PROSITE-ProRule" id="PRU10141"/>
    </source>
</evidence>
<accession>A0ABV6H812</accession>
<evidence type="ECO:0000256" key="9">
    <source>
        <dbReference type="SAM" id="Phobius"/>
    </source>
</evidence>
<dbReference type="EMBL" id="JBHLWV010000019">
    <property type="protein sequence ID" value="MFC0315016.1"/>
    <property type="molecule type" value="Genomic_DNA"/>
</dbReference>
<evidence type="ECO:0000256" key="2">
    <source>
        <dbReference type="ARBA" id="ARBA00022527"/>
    </source>
</evidence>
<sequence>MTDVRVGTVFGPYRIDALLGRGGMGAVYRAYDTVRDREVALKLLGGSAVDDGTFAERFRRECQLVAKLGEPHIIPIHDFGELDGTLYLDMRLVEGENLRQLLRRVHALPANEAVAIIEQVAAALTAAHAGGLVHRDVKPENILVAPTGFAYLVDFGIAHDGNDSGLTKTGTAIGSTAYLAPEHFDNAPVAPSSDVYALAAVLFELLTGRPPFAGDTVSSVIKAAVLNEAPAPSSLNPDVPAGLDVVLARGLAKDPAHRYVSAAELAGAARAELSHDSATEFIQAASATEFIPAGPTTAAYAGTEFAQAPVGYPMPPQPVGYPASQQPVGYPVPQQGPPSSGSRTTQLVLAGIIGLLIAALIGLAVYYFGFANKDDDSAAASPSTTTLTSTMTTEPGGQPTQLATTACNSAVGVGGSVTSCEFAQSVLSSYLAAGPAGQSRVITAFSPVTGQSYQMACNAESGIIVCRGGNDAVVHIY</sequence>
<dbReference type="PROSITE" id="PS00107">
    <property type="entry name" value="PROTEIN_KINASE_ATP"/>
    <property type="match status" value="1"/>
</dbReference>
<dbReference type="Pfam" id="PF00069">
    <property type="entry name" value="Pkinase"/>
    <property type="match status" value="1"/>
</dbReference>
<feature type="region of interest" description="Disordered" evidence="8">
    <location>
        <begin position="317"/>
        <end position="343"/>
    </location>
</feature>
<evidence type="ECO:0000256" key="4">
    <source>
        <dbReference type="ARBA" id="ARBA00022741"/>
    </source>
</evidence>
<keyword evidence="5 11" id="KW-0418">Kinase</keyword>
<evidence type="ECO:0000256" key="6">
    <source>
        <dbReference type="ARBA" id="ARBA00022840"/>
    </source>
</evidence>
<dbReference type="InterPro" id="IPR000719">
    <property type="entry name" value="Prot_kinase_dom"/>
</dbReference>
<dbReference type="Gene3D" id="3.30.200.20">
    <property type="entry name" value="Phosphorylase Kinase, domain 1"/>
    <property type="match status" value="1"/>
</dbReference>
<evidence type="ECO:0000256" key="1">
    <source>
        <dbReference type="ARBA" id="ARBA00012513"/>
    </source>
</evidence>
<feature type="binding site" evidence="7">
    <location>
        <position position="42"/>
    </location>
    <ligand>
        <name>ATP</name>
        <dbReference type="ChEBI" id="CHEBI:30616"/>
    </ligand>
</feature>
<keyword evidence="9" id="KW-1133">Transmembrane helix</keyword>
<dbReference type="SUPFAM" id="SSF56112">
    <property type="entry name" value="Protein kinase-like (PK-like)"/>
    <property type="match status" value="1"/>
</dbReference>
<dbReference type="Gene3D" id="1.10.510.10">
    <property type="entry name" value="Transferase(Phosphotransferase) domain 1"/>
    <property type="match status" value="1"/>
</dbReference>
<evidence type="ECO:0000256" key="5">
    <source>
        <dbReference type="ARBA" id="ARBA00022777"/>
    </source>
</evidence>
<dbReference type="PANTHER" id="PTHR43289:SF6">
    <property type="entry name" value="SERINE_THREONINE-PROTEIN KINASE NEKL-3"/>
    <property type="match status" value="1"/>
</dbReference>
<keyword evidence="12" id="KW-1185">Reference proteome</keyword>
<keyword evidence="4 7" id="KW-0547">Nucleotide-binding</keyword>
<keyword evidence="9" id="KW-0472">Membrane</keyword>
<proteinExistence type="predicted"/>
<feature type="domain" description="Protein kinase" evidence="10">
    <location>
        <begin position="13"/>
        <end position="282"/>
    </location>
</feature>
<dbReference type="InterPro" id="IPR017441">
    <property type="entry name" value="Protein_kinase_ATP_BS"/>
</dbReference>
<dbReference type="PROSITE" id="PS50011">
    <property type="entry name" value="PROTEIN_KINASE_DOM"/>
    <property type="match status" value="1"/>
</dbReference>
<dbReference type="GO" id="GO:0016301">
    <property type="term" value="F:kinase activity"/>
    <property type="evidence" value="ECO:0007669"/>
    <property type="project" value="UniProtKB-KW"/>
</dbReference>
<name>A0ABV6H812_9ACTN</name>
<dbReference type="SMART" id="SM00220">
    <property type="entry name" value="S_TKc"/>
    <property type="match status" value="1"/>
</dbReference>
<feature type="transmembrane region" description="Helical" evidence="9">
    <location>
        <begin position="347"/>
        <end position="368"/>
    </location>
</feature>
<evidence type="ECO:0000313" key="12">
    <source>
        <dbReference type="Proteomes" id="UP001589783"/>
    </source>
</evidence>
<keyword evidence="2" id="KW-0723">Serine/threonine-protein kinase</keyword>
<organism evidence="11 12">
    <name type="scientific">Gordonia phosphorivorans</name>
    <dbReference type="NCBI Taxonomy" id="1056982"/>
    <lineage>
        <taxon>Bacteria</taxon>
        <taxon>Bacillati</taxon>
        <taxon>Actinomycetota</taxon>
        <taxon>Actinomycetes</taxon>
        <taxon>Mycobacteriales</taxon>
        <taxon>Gordoniaceae</taxon>
        <taxon>Gordonia</taxon>
    </lineage>
</organism>
<dbReference type="CDD" id="cd14014">
    <property type="entry name" value="STKc_PknB_like"/>
    <property type="match status" value="1"/>
</dbReference>
<evidence type="ECO:0000256" key="3">
    <source>
        <dbReference type="ARBA" id="ARBA00022679"/>
    </source>
</evidence>